<dbReference type="Pfam" id="PF17820">
    <property type="entry name" value="PDZ_6"/>
    <property type="match status" value="1"/>
</dbReference>
<dbReference type="AlphaFoldDB" id="A0A1I7WX36"/>
<dbReference type="Proteomes" id="UP000095283">
    <property type="component" value="Unplaced"/>
</dbReference>
<dbReference type="PROSITE" id="PS50106">
    <property type="entry name" value="PDZ"/>
    <property type="match status" value="1"/>
</dbReference>
<organism evidence="2 3">
    <name type="scientific">Heterorhabditis bacteriophora</name>
    <name type="common">Entomopathogenic nematode worm</name>
    <dbReference type="NCBI Taxonomy" id="37862"/>
    <lineage>
        <taxon>Eukaryota</taxon>
        <taxon>Metazoa</taxon>
        <taxon>Ecdysozoa</taxon>
        <taxon>Nematoda</taxon>
        <taxon>Chromadorea</taxon>
        <taxon>Rhabditida</taxon>
        <taxon>Rhabditina</taxon>
        <taxon>Rhabditomorpha</taxon>
        <taxon>Strongyloidea</taxon>
        <taxon>Heterorhabditidae</taxon>
        <taxon>Heterorhabditis</taxon>
    </lineage>
</organism>
<dbReference type="WBParaSite" id="Hba_09669">
    <property type="protein sequence ID" value="Hba_09669"/>
    <property type="gene ID" value="Hba_09669"/>
</dbReference>
<sequence>MLFSFYTISFVGKARLVLLWVNNHYNDFETNDEMAKLLERFEGALERDGMHSQQSLLNIACSVKARPRTVMYTRANKDDILHFTIQGGKESNFGIFISEVKYIVKCMLIVQPDSPAERAGLKRGDEVLEINGQSMKYLSLARAVEITKTNLSLTLLLKSNVLGFKDMIGKVERDISKSAKNKAMASVLNQSRNSMPSVIPVKAPKTLKLNGTKTSMMDKLMTILKSTKDGEDFTDEARAMSSELRPSRSNPDITSISHYYGPVKSECPEHVLKIYRYILLIRVYLQFILRYYLKNNNRSEPLVPDDMAPDIIKEAQAQLLMLNAQYDTFNNNNRLLRMKDMN</sequence>
<accession>A0A1I7WX36</accession>
<dbReference type="InterPro" id="IPR023578">
    <property type="entry name" value="Ras_GEF_dom_sf"/>
</dbReference>
<dbReference type="InterPro" id="IPR051109">
    <property type="entry name" value="MAM_complex_regulator"/>
</dbReference>
<dbReference type="SUPFAM" id="SSF50156">
    <property type="entry name" value="PDZ domain-like"/>
    <property type="match status" value="1"/>
</dbReference>
<name>A0A1I7WX36_HETBA</name>
<proteinExistence type="predicted"/>
<protein>
    <submittedName>
        <fullName evidence="3">PDZ domain-containing protein</fullName>
    </submittedName>
</protein>
<feature type="domain" description="PDZ" evidence="1">
    <location>
        <begin position="69"/>
        <end position="148"/>
    </location>
</feature>
<evidence type="ECO:0000259" key="1">
    <source>
        <dbReference type="PROSITE" id="PS50106"/>
    </source>
</evidence>
<keyword evidence="2" id="KW-1185">Reference proteome</keyword>
<dbReference type="SMART" id="SM00228">
    <property type="entry name" value="PDZ"/>
    <property type="match status" value="1"/>
</dbReference>
<dbReference type="Gene3D" id="2.30.42.10">
    <property type="match status" value="1"/>
</dbReference>
<dbReference type="InterPro" id="IPR041489">
    <property type="entry name" value="PDZ_6"/>
</dbReference>
<dbReference type="SUPFAM" id="SSF48366">
    <property type="entry name" value="Ras GEF"/>
    <property type="match status" value="1"/>
</dbReference>
<evidence type="ECO:0000313" key="2">
    <source>
        <dbReference type="Proteomes" id="UP000095283"/>
    </source>
</evidence>
<dbReference type="PANTHER" id="PTHR14063">
    <property type="entry name" value="PROTEIN LIN-7 HOMOLOG"/>
    <property type="match status" value="1"/>
</dbReference>
<reference evidence="3" key="1">
    <citation type="submission" date="2016-11" db="UniProtKB">
        <authorList>
            <consortium name="WormBaseParasite"/>
        </authorList>
    </citation>
    <scope>IDENTIFICATION</scope>
</reference>
<dbReference type="InterPro" id="IPR001478">
    <property type="entry name" value="PDZ"/>
</dbReference>
<evidence type="ECO:0000313" key="3">
    <source>
        <dbReference type="WBParaSite" id="Hba_09669"/>
    </source>
</evidence>
<dbReference type="InterPro" id="IPR036034">
    <property type="entry name" value="PDZ_sf"/>
</dbReference>